<keyword evidence="2" id="KW-1185">Reference proteome</keyword>
<reference evidence="1 2" key="1">
    <citation type="submission" date="2021-01" db="EMBL/GenBank/DDBJ databases">
        <title>Sequencing the genomes of 1000 actinobacteria strains.</title>
        <authorList>
            <person name="Klenk H.-P."/>
        </authorList>
    </citation>
    <scope>NUCLEOTIDE SEQUENCE [LARGE SCALE GENOMIC DNA]</scope>
    <source>
        <strain evidence="1 2">DSM 44581</strain>
    </source>
</reference>
<dbReference type="RefSeq" id="WP_239562114.1">
    <property type="nucleotide sequence ID" value="NZ_JAFBCL010000001.1"/>
</dbReference>
<dbReference type="EMBL" id="JAFBCL010000001">
    <property type="protein sequence ID" value="MBM7809872.1"/>
    <property type="molecule type" value="Genomic_DNA"/>
</dbReference>
<sequence>MMKTSTKAAVWVGAGAAVAIGGRAVVGRKASDRDDRWLAVTVNCSPEQVHELPEPLARLRADVEIRIRPATGDKGTEVLARPIGDVSRADLRTALRQAKSLIETGSVLRPDPPATHPGPAGRVLRLVTRRAKGEGRL</sequence>
<accession>A0ABS2S0W7</accession>
<proteinExistence type="predicted"/>
<gene>
    <name evidence="1" type="ORF">JOE68_000737</name>
</gene>
<organism evidence="1 2">
    <name type="scientific">Saccharothrix algeriensis</name>
    <dbReference type="NCBI Taxonomy" id="173560"/>
    <lineage>
        <taxon>Bacteria</taxon>
        <taxon>Bacillati</taxon>
        <taxon>Actinomycetota</taxon>
        <taxon>Actinomycetes</taxon>
        <taxon>Pseudonocardiales</taxon>
        <taxon>Pseudonocardiaceae</taxon>
        <taxon>Saccharothrix</taxon>
    </lineage>
</organism>
<evidence type="ECO:0000313" key="2">
    <source>
        <dbReference type="Proteomes" id="UP001195724"/>
    </source>
</evidence>
<dbReference type="Proteomes" id="UP001195724">
    <property type="component" value="Unassembled WGS sequence"/>
</dbReference>
<comment type="caution">
    <text evidence="1">The sequence shown here is derived from an EMBL/GenBank/DDBJ whole genome shotgun (WGS) entry which is preliminary data.</text>
</comment>
<evidence type="ECO:0000313" key="1">
    <source>
        <dbReference type="EMBL" id="MBM7809872.1"/>
    </source>
</evidence>
<name>A0ABS2S0W7_9PSEU</name>
<protein>
    <submittedName>
        <fullName evidence="1">Uncharacterized protein</fullName>
    </submittedName>
</protein>